<keyword evidence="3" id="KW-1185">Reference proteome</keyword>
<dbReference type="RefSeq" id="WP_179429037.1">
    <property type="nucleotide sequence ID" value="NZ_JACBZP010000001.1"/>
</dbReference>
<dbReference type="AlphaFoldDB" id="A0A7Z0IIQ4"/>
<feature type="transmembrane region" description="Helical" evidence="1">
    <location>
        <begin position="50"/>
        <end position="71"/>
    </location>
</feature>
<reference evidence="2 3" key="1">
    <citation type="submission" date="2020-07" db="EMBL/GenBank/DDBJ databases">
        <title>Sequencing the genomes of 1000 actinobacteria strains.</title>
        <authorList>
            <person name="Klenk H.-P."/>
        </authorList>
    </citation>
    <scope>NUCLEOTIDE SEQUENCE [LARGE SCALE GENOMIC DNA]</scope>
    <source>
        <strain evidence="2 3">DSM 26341</strain>
    </source>
</reference>
<keyword evidence="1" id="KW-0812">Transmembrane</keyword>
<evidence type="ECO:0000313" key="2">
    <source>
        <dbReference type="EMBL" id="NYI68735.1"/>
    </source>
</evidence>
<feature type="transmembrane region" description="Helical" evidence="1">
    <location>
        <begin position="154"/>
        <end position="178"/>
    </location>
</feature>
<sequence>MGHEVETENRIVGRAVATPLPLGFLALLIVTVTFSAVELGWVPLTEGSTAALAALVLAVPLQVVACIFGFVRRDPVASTGMGVLAGTWAFVGISTLTSPPGASSPGLGVGLIVAGAALLVPVASAFKKPAAMTVMTLAAARFVATGIAEASASHVWLTISGWVGLVLGLTAICAAFVVEREGVARARRQS</sequence>
<proteinExistence type="predicted"/>
<comment type="caution">
    <text evidence="2">The sequence shown here is derived from an EMBL/GenBank/DDBJ whole genome shotgun (WGS) entry which is preliminary data.</text>
</comment>
<evidence type="ECO:0000313" key="3">
    <source>
        <dbReference type="Proteomes" id="UP000539111"/>
    </source>
</evidence>
<feature type="transmembrane region" description="Helical" evidence="1">
    <location>
        <begin position="20"/>
        <end position="44"/>
    </location>
</feature>
<feature type="transmembrane region" description="Helical" evidence="1">
    <location>
        <begin position="130"/>
        <end position="148"/>
    </location>
</feature>
<evidence type="ECO:0000256" key="1">
    <source>
        <dbReference type="SAM" id="Phobius"/>
    </source>
</evidence>
<feature type="transmembrane region" description="Helical" evidence="1">
    <location>
        <begin position="78"/>
        <end position="96"/>
    </location>
</feature>
<accession>A0A7Z0IIQ4</accession>
<protein>
    <submittedName>
        <fullName evidence="2">Uncharacterized protein</fullName>
    </submittedName>
</protein>
<dbReference type="EMBL" id="JACBZP010000001">
    <property type="protein sequence ID" value="NYI68735.1"/>
    <property type="molecule type" value="Genomic_DNA"/>
</dbReference>
<dbReference type="Proteomes" id="UP000539111">
    <property type="component" value="Unassembled WGS sequence"/>
</dbReference>
<keyword evidence="1" id="KW-0472">Membrane</keyword>
<feature type="transmembrane region" description="Helical" evidence="1">
    <location>
        <begin position="102"/>
        <end position="123"/>
    </location>
</feature>
<gene>
    <name evidence="2" type="ORF">BJY26_003041</name>
</gene>
<name>A0A7Z0IIQ4_9MICO</name>
<organism evidence="2 3">
    <name type="scientific">Spelaeicoccus albus</name>
    <dbReference type="NCBI Taxonomy" id="1280376"/>
    <lineage>
        <taxon>Bacteria</taxon>
        <taxon>Bacillati</taxon>
        <taxon>Actinomycetota</taxon>
        <taxon>Actinomycetes</taxon>
        <taxon>Micrococcales</taxon>
        <taxon>Brevibacteriaceae</taxon>
        <taxon>Spelaeicoccus</taxon>
    </lineage>
</organism>
<keyword evidence="1" id="KW-1133">Transmembrane helix</keyword>